<sequence length="103" mass="11535">MDRDLQVDTDQLGRFSRALDRSLTSLSEARGALEHVRADQLGTKELDEACDGFQRRWKYGAEQLNGRIRSVNDGVRLSHQGYVQVNRAIAAAFKAVYVGDPRA</sequence>
<gene>
    <name evidence="1" type="ORF">WKI67_35055</name>
</gene>
<protein>
    <submittedName>
        <fullName evidence="1">Uncharacterized protein</fullName>
    </submittedName>
</protein>
<evidence type="ECO:0000313" key="1">
    <source>
        <dbReference type="EMBL" id="MEJ8638589.1"/>
    </source>
</evidence>
<name>A0ACC6Q4V8_9ACTN</name>
<accession>A0ACC6Q4V8</accession>
<proteinExistence type="predicted"/>
<dbReference type="Proteomes" id="UP001377168">
    <property type="component" value="Unassembled WGS sequence"/>
</dbReference>
<evidence type="ECO:0000313" key="2">
    <source>
        <dbReference type="Proteomes" id="UP001377168"/>
    </source>
</evidence>
<dbReference type="EMBL" id="JBBKAJ010000022">
    <property type="protein sequence ID" value="MEJ8638589.1"/>
    <property type="molecule type" value="Genomic_DNA"/>
</dbReference>
<reference evidence="1" key="1">
    <citation type="submission" date="2024-03" db="EMBL/GenBank/DDBJ databases">
        <title>Novel Streptomyces species of biotechnological and ecological value are a feature of Machair soil.</title>
        <authorList>
            <person name="Prole J.R."/>
            <person name="Goodfellow M."/>
            <person name="Allenby N."/>
            <person name="Ward A.C."/>
        </authorList>
    </citation>
    <scope>NUCLEOTIDE SEQUENCE</scope>
    <source>
        <strain evidence="1">MS2.AVA.5</strain>
    </source>
</reference>
<keyword evidence="2" id="KW-1185">Reference proteome</keyword>
<comment type="caution">
    <text evidence="1">The sequence shown here is derived from an EMBL/GenBank/DDBJ whole genome shotgun (WGS) entry which is preliminary data.</text>
</comment>
<organism evidence="1 2">
    <name type="scientific">Streptomyces achmelvichensis</name>
    <dbReference type="NCBI Taxonomy" id="3134111"/>
    <lineage>
        <taxon>Bacteria</taxon>
        <taxon>Bacillati</taxon>
        <taxon>Actinomycetota</taxon>
        <taxon>Actinomycetes</taxon>
        <taxon>Kitasatosporales</taxon>
        <taxon>Streptomycetaceae</taxon>
        <taxon>Streptomyces</taxon>
    </lineage>
</organism>